<dbReference type="STRING" id="1612624.ADU59_06875"/>
<evidence type="ECO:0008006" key="4">
    <source>
        <dbReference type="Google" id="ProtNLM"/>
    </source>
</evidence>
<name>A0A1C7P490_9HYPH</name>
<gene>
    <name evidence="2" type="ORF">ADU59_06875</name>
</gene>
<dbReference type="EMBL" id="LGLV01000005">
    <property type="protein sequence ID" value="OBZ96088.1"/>
    <property type="molecule type" value="Genomic_DNA"/>
</dbReference>
<evidence type="ECO:0000313" key="2">
    <source>
        <dbReference type="EMBL" id="OBZ96088.1"/>
    </source>
</evidence>
<feature type="transmembrane region" description="Helical" evidence="1">
    <location>
        <begin position="374"/>
        <end position="391"/>
    </location>
</feature>
<feature type="transmembrane region" description="Helical" evidence="1">
    <location>
        <begin position="142"/>
        <end position="164"/>
    </location>
</feature>
<accession>A0A1C7P490</accession>
<feature type="transmembrane region" description="Helical" evidence="1">
    <location>
        <begin position="170"/>
        <end position="193"/>
    </location>
</feature>
<keyword evidence="3" id="KW-1185">Reference proteome</keyword>
<feature type="transmembrane region" description="Helical" evidence="1">
    <location>
        <begin position="452"/>
        <end position="471"/>
    </location>
</feature>
<keyword evidence="1" id="KW-0472">Membrane</keyword>
<reference evidence="2 3" key="1">
    <citation type="journal article" date="2016" name="Syst. Appl. Microbiol.">
        <title>Pararhizobium polonicum sp. nov. isolated from tumors on stone fruit rootstocks.</title>
        <authorList>
            <person name="Pulawska J."/>
            <person name="Kuzmanovic N."/>
            <person name="Willems A."/>
            <person name="Pothier J.F."/>
        </authorList>
    </citation>
    <scope>NUCLEOTIDE SEQUENCE [LARGE SCALE GENOMIC DNA]</scope>
    <source>
        <strain evidence="2 3">F5.1</strain>
    </source>
</reference>
<organism evidence="2 3">
    <name type="scientific">Pararhizobium polonicum</name>
    <dbReference type="NCBI Taxonomy" id="1612624"/>
    <lineage>
        <taxon>Bacteria</taxon>
        <taxon>Pseudomonadati</taxon>
        <taxon>Pseudomonadota</taxon>
        <taxon>Alphaproteobacteria</taxon>
        <taxon>Hyphomicrobiales</taxon>
        <taxon>Rhizobiaceae</taxon>
        <taxon>Rhizobium/Agrobacterium group</taxon>
        <taxon>Pararhizobium</taxon>
    </lineage>
</organism>
<dbReference type="AlphaFoldDB" id="A0A1C7P490"/>
<comment type="caution">
    <text evidence="2">The sequence shown here is derived from an EMBL/GenBank/DDBJ whole genome shotgun (WGS) entry which is preliminary data.</text>
</comment>
<feature type="transmembrane region" description="Helical" evidence="1">
    <location>
        <begin position="105"/>
        <end position="130"/>
    </location>
</feature>
<feature type="transmembrane region" description="Helical" evidence="1">
    <location>
        <begin position="397"/>
        <end position="417"/>
    </location>
</feature>
<proteinExistence type="predicted"/>
<dbReference type="Proteomes" id="UP000093111">
    <property type="component" value="Unassembled WGS sequence"/>
</dbReference>
<feature type="transmembrane region" description="Helical" evidence="1">
    <location>
        <begin position="341"/>
        <end position="362"/>
    </location>
</feature>
<evidence type="ECO:0000313" key="3">
    <source>
        <dbReference type="Proteomes" id="UP000093111"/>
    </source>
</evidence>
<sequence length="508" mass="54278">MNRFILYLSGRIPALFITFFFQIFLVRHLDMHEYAIVGIVFAFASLTGTLMSAGTQRIIPKYIPAVSFSNLSLRPILAILGGKYAAIAIVLSLCLAAAQGSDLEIAMLIAGSSAWIIAFYCIASCLYLDTEAVSQTLDQQRISRIIALGEPAIRVLIILGLYVLHAPLDSTVVIAVMAATQGIACLVLGANSLRVLIRRRAAERTLPATAPVTALSDVFATGLAGYIAGLAYLATSPAMLRLLVVGAFTTQQLAALIFCQSLVSSLIRYAPGAMIFPLVEARAANYRADSGLIDVQRGGTLFSLLIKLDAILILLVLTIVAPHGELILHILAGDRFAGLGYFLPILLMMPTIAISVAVLQVIASFSGSYRGQNLSALVSVISISAILLFAGRLSAPVIMMIPVADSIVRAAVIYLTIPRENRAFLDLKFLGWTSAISAALLTYAFARSPSLPADLAVQVVLMALIAYVLLFRNALAEPEKRVLHSQIPARLLARIPFASRVLATGGTP</sequence>
<dbReference type="RefSeq" id="WP_068953027.1">
    <property type="nucleotide sequence ID" value="NZ_LGLV01000005.1"/>
</dbReference>
<feature type="transmembrane region" description="Helical" evidence="1">
    <location>
        <begin position="35"/>
        <end position="55"/>
    </location>
</feature>
<feature type="transmembrane region" description="Helical" evidence="1">
    <location>
        <begin position="254"/>
        <end position="279"/>
    </location>
</feature>
<feature type="transmembrane region" description="Helical" evidence="1">
    <location>
        <begin position="429"/>
        <end position="446"/>
    </location>
</feature>
<dbReference type="OrthoDB" id="9938148at2"/>
<keyword evidence="1" id="KW-1133">Transmembrane helix</keyword>
<dbReference type="PATRIC" id="fig|1612624.7.peg.1448"/>
<feature type="transmembrane region" description="Helical" evidence="1">
    <location>
        <begin position="300"/>
        <end position="321"/>
    </location>
</feature>
<feature type="transmembrane region" description="Helical" evidence="1">
    <location>
        <begin position="76"/>
        <end position="99"/>
    </location>
</feature>
<feature type="transmembrane region" description="Helical" evidence="1">
    <location>
        <begin position="214"/>
        <end position="234"/>
    </location>
</feature>
<evidence type="ECO:0000256" key="1">
    <source>
        <dbReference type="SAM" id="Phobius"/>
    </source>
</evidence>
<protein>
    <recommendedName>
        <fullName evidence="4">Polysaccharide biosynthesis protein</fullName>
    </recommendedName>
</protein>
<keyword evidence="1" id="KW-0812">Transmembrane</keyword>
<feature type="transmembrane region" description="Helical" evidence="1">
    <location>
        <begin position="12"/>
        <end position="29"/>
    </location>
</feature>